<accession>A0A540VV83</accession>
<organism evidence="4 5">
    <name type="scientific">Spiribacter salinus</name>
    <dbReference type="NCBI Taxonomy" id="1335746"/>
    <lineage>
        <taxon>Bacteria</taxon>
        <taxon>Pseudomonadati</taxon>
        <taxon>Pseudomonadota</taxon>
        <taxon>Gammaproteobacteria</taxon>
        <taxon>Chromatiales</taxon>
        <taxon>Ectothiorhodospiraceae</taxon>
        <taxon>Spiribacter</taxon>
    </lineage>
</organism>
<evidence type="ECO:0000259" key="3">
    <source>
        <dbReference type="PROSITE" id="PS51387"/>
    </source>
</evidence>
<comment type="caution">
    <text evidence="4">The sequence shown here is derived from an EMBL/GenBank/DDBJ whole genome shotgun (WGS) entry which is preliminary data.</text>
</comment>
<dbReference type="GO" id="GO:0071949">
    <property type="term" value="F:FAD binding"/>
    <property type="evidence" value="ECO:0007669"/>
    <property type="project" value="InterPro"/>
</dbReference>
<dbReference type="InterPro" id="IPR016164">
    <property type="entry name" value="FAD-linked_Oxase-like_C"/>
</dbReference>
<feature type="domain" description="FAD-binding PCMH-type" evidence="3">
    <location>
        <begin position="1"/>
        <end position="172"/>
    </location>
</feature>
<dbReference type="AlphaFoldDB" id="A0A540VV83"/>
<keyword evidence="2" id="KW-0274">FAD</keyword>
<dbReference type="InterPro" id="IPR036318">
    <property type="entry name" value="FAD-bd_PCMH-like_sf"/>
</dbReference>
<evidence type="ECO:0000313" key="4">
    <source>
        <dbReference type="EMBL" id="TQF00661.1"/>
    </source>
</evidence>
<proteinExistence type="predicted"/>
<dbReference type="NCBIfam" id="NF008439">
    <property type="entry name" value="PRK11282.1"/>
    <property type="match status" value="1"/>
</dbReference>
<dbReference type="SUPFAM" id="SSF56176">
    <property type="entry name" value="FAD-binding/transporter-associated domain-like"/>
    <property type="match status" value="1"/>
</dbReference>
<dbReference type="InterPro" id="IPR016169">
    <property type="entry name" value="FAD-bd_PCMH_sub2"/>
</dbReference>
<dbReference type="Proteomes" id="UP000315400">
    <property type="component" value="Unassembled WGS sequence"/>
</dbReference>
<dbReference type="EC" id="1.1.99.14" evidence="4"/>
<dbReference type="SUPFAM" id="SSF55103">
    <property type="entry name" value="FAD-linked oxidases, C-terminal domain"/>
    <property type="match status" value="1"/>
</dbReference>
<dbReference type="EMBL" id="VIFK01000007">
    <property type="protein sequence ID" value="TQF00661.1"/>
    <property type="molecule type" value="Genomic_DNA"/>
</dbReference>
<dbReference type="PANTHER" id="PTHR11748">
    <property type="entry name" value="D-LACTATE DEHYDROGENASE"/>
    <property type="match status" value="1"/>
</dbReference>
<dbReference type="InterPro" id="IPR006094">
    <property type="entry name" value="Oxid_FAD_bind_N"/>
</dbReference>
<dbReference type="STRING" id="1260251.SPISAL_05250"/>
<gene>
    <name evidence="4" type="primary">glcE</name>
    <name evidence="4" type="ORF">FKY71_02280</name>
</gene>
<keyword evidence="1" id="KW-0285">Flavoprotein</keyword>
<protein>
    <submittedName>
        <fullName evidence="4">Glycolate oxidase subunit GlcE</fullName>
        <ecNumber evidence="4">1.1.99.14</ecNumber>
    </submittedName>
</protein>
<evidence type="ECO:0000256" key="1">
    <source>
        <dbReference type="ARBA" id="ARBA00022630"/>
    </source>
</evidence>
<name>A0A540VV83_9GAMM</name>
<dbReference type="InterPro" id="IPR016166">
    <property type="entry name" value="FAD-bd_PCMH"/>
</dbReference>
<evidence type="ECO:0000313" key="5">
    <source>
        <dbReference type="Proteomes" id="UP000315400"/>
    </source>
</evidence>
<sequence>MSGKDQADALVEQVVAAHDRHSPLSIVGSGSKAFYGHATPGETLSVTGHTGIVNHEPTELVLTARAGTPLGEIEAALAEQGQQLPFEPPHFSGRGTLGGAIAAGLAGPARPYAGSVRDMVLGLRLINGQGELMRFGGEVMKNVAGYDVARLNVGALGTLGVITEVSLKVLPAPASTATLALEVPASECHPRTEAWLRSGRPVSAVAHDGERLYLRLSGTTSAVADAVSDIGGEPLPESTGRAFWHSLRDQTHPFFDPSAEPLWRLSLPPGADLTPFGTPSLIEWAGQQLWVRERADAHAIREAATAAGGSATLFRGELPDVSVFHPLDAVKMRLHQSLKAAFDPRGILNAGRLYPMLEAA</sequence>
<reference evidence="4 5" key="1">
    <citation type="submission" date="2019-06" db="EMBL/GenBank/DDBJ databases">
        <title>Metagenome assembled Genome of Spiribacter salinus SL48-SHIP from the microbial mat of Salt Lake 48 (Novosibirsk region, Russia).</title>
        <authorList>
            <person name="Shipova A."/>
            <person name="Rozanov A.S."/>
            <person name="Bryanskaya A.V."/>
            <person name="Peltek S.E."/>
        </authorList>
    </citation>
    <scope>NUCLEOTIDE SEQUENCE [LARGE SCALE GENOMIC DNA]</scope>
    <source>
        <strain evidence="4">SL48-SHIP-2</strain>
    </source>
</reference>
<dbReference type="PROSITE" id="PS51387">
    <property type="entry name" value="FAD_PCMH"/>
    <property type="match status" value="1"/>
</dbReference>
<dbReference type="Gene3D" id="3.30.465.10">
    <property type="match status" value="1"/>
</dbReference>
<dbReference type="GO" id="GO:0019154">
    <property type="term" value="F:glycolate dehydrogenase activity"/>
    <property type="evidence" value="ECO:0007669"/>
    <property type="project" value="UniProtKB-EC"/>
</dbReference>
<evidence type="ECO:0000256" key="2">
    <source>
        <dbReference type="ARBA" id="ARBA00022827"/>
    </source>
</evidence>
<dbReference type="PANTHER" id="PTHR11748:SF103">
    <property type="entry name" value="GLYCOLATE OXIDASE SUBUNIT GLCE"/>
    <property type="match status" value="1"/>
</dbReference>
<dbReference type="Pfam" id="PF01565">
    <property type="entry name" value="FAD_binding_4"/>
    <property type="match status" value="1"/>
</dbReference>
<keyword evidence="4" id="KW-0560">Oxidoreductase</keyword>